<dbReference type="Proteomes" id="UP000753961">
    <property type="component" value="Unassembled WGS sequence"/>
</dbReference>
<name>A0A953HPW8_9BACT</name>
<feature type="domain" description="Secretion system C-terminal sorting" evidence="1">
    <location>
        <begin position="435"/>
        <end position="512"/>
    </location>
</feature>
<evidence type="ECO:0000313" key="2">
    <source>
        <dbReference type="EMBL" id="MBY5958658.1"/>
    </source>
</evidence>
<dbReference type="Pfam" id="PF07394">
    <property type="entry name" value="DUF1501"/>
    <property type="match status" value="1"/>
</dbReference>
<dbReference type="InterPro" id="IPR026444">
    <property type="entry name" value="Secre_tail"/>
</dbReference>
<gene>
    <name evidence="2" type="ORF">KUV50_10970</name>
</gene>
<dbReference type="AlphaFoldDB" id="A0A953HPW8"/>
<reference evidence="2" key="1">
    <citation type="submission" date="2021-06" db="EMBL/GenBank/DDBJ databases">
        <title>44 bacteria genomes isolated from Dapeng, Shenzhen.</title>
        <authorList>
            <person name="Zheng W."/>
            <person name="Yu S."/>
            <person name="Huang Y."/>
        </authorList>
    </citation>
    <scope>NUCLEOTIDE SEQUENCE</scope>
    <source>
        <strain evidence="2">DP5N28-2</strain>
    </source>
</reference>
<dbReference type="Pfam" id="PF18962">
    <property type="entry name" value="Por_Secre_tail"/>
    <property type="match status" value="1"/>
</dbReference>
<protein>
    <submittedName>
        <fullName evidence="2">DUF1501 domain-containing protein</fullName>
    </submittedName>
</protein>
<organism evidence="2 3">
    <name type="scientific">Membranihabitans marinus</name>
    <dbReference type="NCBI Taxonomy" id="1227546"/>
    <lineage>
        <taxon>Bacteria</taxon>
        <taxon>Pseudomonadati</taxon>
        <taxon>Bacteroidota</taxon>
        <taxon>Saprospiria</taxon>
        <taxon>Saprospirales</taxon>
        <taxon>Saprospiraceae</taxon>
        <taxon>Membranihabitans</taxon>
    </lineage>
</organism>
<keyword evidence="3" id="KW-1185">Reference proteome</keyword>
<sequence>MNRRQFLQNFSAITLPVGLGLPGFSGFWGPRLMQMETDRVLIIIQLIGGCDGLNAFIPIDQYGALQAVRSNILPDEKAFLKAGDKNGFHPSLTGFHSLFEKNRMTVVQNVGYPFQNRSHFRSTDIWNTASQSNEYLDTGWVGRYVDQMASGEPVEYPWAVSLGRTVSETCQGLATNHGVSLKDPTQINELPYGEAYDWGDGAFAKNMNFIHSTIKANNVYGALFEEKYNAGKSMSDKYPANNPLAEQLRTIATLMAGGLQSPVYTVSLGGFDTHAGQVNGGNPLEGTFPGLLQTLGDALEAFWDDLALLGLEDRVLAMTYSEFGRKIRSNASFGTDHGDAAPMFLFGSCLQNSIIGTNPVIDPEVSPKDGVPYEIDFRNIYGSILSDWFAVPASDLPTLLPDHAPEHVDLLRPGCGVRSAKEPGVRSKDFFEVDVYPNPASGELLIRLDGIESKEVNAQLINLQGSQIKKWTLYGSGSKSIEKSVDISSVPAGAYVLRVHQAISTQSKKVIVQ</sequence>
<comment type="caution">
    <text evidence="2">The sequence shown here is derived from an EMBL/GenBank/DDBJ whole genome shotgun (WGS) entry which is preliminary data.</text>
</comment>
<dbReference type="EMBL" id="JAHVHU010000009">
    <property type="protein sequence ID" value="MBY5958658.1"/>
    <property type="molecule type" value="Genomic_DNA"/>
</dbReference>
<dbReference type="RefSeq" id="WP_222580191.1">
    <property type="nucleotide sequence ID" value="NZ_JAHVHU010000009.1"/>
</dbReference>
<accession>A0A953HPW8</accession>
<dbReference type="NCBIfam" id="TIGR04183">
    <property type="entry name" value="Por_Secre_tail"/>
    <property type="match status" value="1"/>
</dbReference>
<proteinExistence type="predicted"/>
<evidence type="ECO:0000313" key="3">
    <source>
        <dbReference type="Proteomes" id="UP000753961"/>
    </source>
</evidence>
<dbReference type="PANTHER" id="PTHR43737">
    <property type="entry name" value="BLL7424 PROTEIN"/>
    <property type="match status" value="1"/>
</dbReference>
<dbReference type="PANTHER" id="PTHR43737:SF1">
    <property type="entry name" value="DUF1501 DOMAIN-CONTAINING PROTEIN"/>
    <property type="match status" value="1"/>
</dbReference>
<dbReference type="InterPro" id="IPR010869">
    <property type="entry name" value="DUF1501"/>
</dbReference>
<evidence type="ECO:0000259" key="1">
    <source>
        <dbReference type="Pfam" id="PF18962"/>
    </source>
</evidence>